<accession>A0AAP8SLL8</accession>
<dbReference type="Gene3D" id="3.40.50.300">
    <property type="entry name" value="P-loop containing nucleotide triphosphate hydrolases"/>
    <property type="match status" value="1"/>
</dbReference>
<reference evidence="1 2" key="1">
    <citation type="submission" date="2018-01" db="EMBL/GenBank/DDBJ databases">
        <title>The draft genome sequence of Halioglobus japonicus S1-36.</title>
        <authorList>
            <person name="Du Z.-J."/>
            <person name="Shi M.-J."/>
        </authorList>
    </citation>
    <scope>NUCLEOTIDE SEQUENCE [LARGE SCALE GENOMIC DNA]</scope>
    <source>
        <strain evidence="1 2">S1-36</strain>
    </source>
</reference>
<keyword evidence="2" id="KW-1185">Reference proteome</keyword>
<dbReference type="Proteomes" id="UP000235162">
    <property type="component" value="Unassembled WGS sequence"/>
</dbReference>
<evidence type="ECO:0000313" key="2">
    <source>
        <dbReference type="Proteomes" id="UP000235162"/>
    </source>
</evidence>
<dbReference type="InterPro" id="IPR027417">
    <property type="entry name" value="P-loop_NTPase"/>
</dbReference>
<organism evidence="1 2">
    <name type="scientific">Halioglobus japonicus</name>
    <dbReference type="NCBI Taxonomy" id="930805"/>
    <lineage>
        <taxon>Bacteria</taxon>
        <taxon>Pseudomonadati</taxon>
        <taxon>Pseudomonadota</taxon>
        <taxon>Gammaproteobacteria</taxon>
        <taxon>Cellvibrionales</taxon>
        <taxon>Halieaceae</taxon>
        <taxon>Halioglobus</taxon>
    </lineage>
</organism>
<sequence length="309" mass="34442">MTAAPRFKHCYLHIGLDKTGTTSVQEAFAAKADALERQRNLHFPCTFTGRKKFNGNHSPYLRPLFCEFPRARRRLSGMGLHTEADIERYNRATLADLQQGFAATHADSVLFSAEVITHFQPEDLTGLAQWATQLAEQVTVIACVRHPEHALSSEIQQRLRIGAKLQNLYRNPPHHQLRDKFTALKAIFGAGAVRAYSFHRALEHPAGLATALLAELGIDSGLLFDVATHANSSMSAQAAQQLDSYNRENPAFIEGVANPQRSAQRVRALAALPGEPFRAPPDAIQRVAELSSADIKWMEEHFNIDLRYR</sequence>
<evidence type="ECO:0000313" key="1">
    <source>
        <dbReference type="EMBL" id="PLW84692.1"/>
    </source>
</evidence>
<dbReference type="AlphaFoldDB" id="A0AAP8SLL8"/>
<dbReference type="EMBL" id="PKUR01000005">
    <property type="protein sequence ID" value="PLW84692.1"/>
    <property type="molecule type" value="Genomic_DNA"/>
</dbReference>
<comment type="caution">
    <text evidence="1">The sequence shown here is derived from an EMBL/GenBank/DDBJ whole genome shotgun (WGS) entry which is preliminary data.</text>
</comment>
<proteinExistence type="predicted"/>
<dbReference type="SUPFAM" id="SSF52540">
    <property type="entry name" value="P-loop containing nucleoside triphosphate hydrolases"/>
    <property type="match status" value="1"/>
</dbReference>
<protein>
    <submittedName>
        <fullName evidence="1">Uncharacterized protein</fullName>
    </submittedName>
</protein>
<gene>
    <name evidence="1" type="ORF">C0029_16940</name>
</gene>
<name>A0AAP8SLL8_9GAMM</name>
<dbReference type="KEGG" id="hja:BST95_19105"/>
<dbReference type="RefSeq" id="WP_084200970.1">
    <property type="nucleotide sequence ID" value="NZ_BMYL01000006.1"/>
</dbReference>